<evidence type="ECO:0000313" key="3">
    <source>
        <dbReference type="Proteomes" id="UP000323994"/>
    </source>
</evidence>
<keyword evidence="3" id="KW-1185">Reference proteome</keyword>
<feature type="chain" id="PRO_5024316615" evidence="1">
    <location>
        <begin position="20"/>
        <end position="238"/>
    </location>
</feature>
<dbReference type="RefSeq" id="WP_139014196.1">
    <property type="nucleotide sequence ID" value="NZ_VBSN01000069.1"/>
</dbReference>
<protein>
    <submittedName>
        <fullName evidence="2">Uncharacterized protein</fullName>
    </submittedName>
</protein>
<comment type="caution">
    <text evidence="2">The sequence shown here is derived from an EMBL/GenBank/DDBJ whole genome shotgun (WGS) entry which is preliminary data.</text>
</comment>
<dbReference type="EMBL" id="VBSN01000069">
    <property type="protein sequence ID" value="KAA6434027.1"/>
    <property type="molecule type" value="Genomic_DNA"/>
</dbReference>
<sequence length="238" mass="25854">MKLLSNCLLLLMVCLSAVSCTTTAILSSKFESYTAETLPAHNIPGDPAGDEITYVTELQPRIRIVNSASAGQKALRFSQVSASGLTAHNQWLGFKGISTNLTQPLWFYFTATHSGTGGRLTIDVSDGVANLFARMMINPNGDVIVVRSFPSNEEMVGNIPPGMPHTIIFTLNLNNGKYNLSVLKSGGNILVNDIPVLVENILSYANPSRPAIGFRFEDGSSDTRQYVLEEIFISKKQP</sequence>
<reference evidence="2 3" key="1">
    <citation type="submission" date="2019-05" db="EMBL/GenBank/DDBJ databases">
        <authorList>
            <person name="Qu J.-H."/>
        </authorList>
    </citation>
    <scope>NUCLEOTIDE SEQUENCE [LARGE SCALE GENOMIC DNA]</scope>
    <source>
        <strain evidence="2 3">NS28</strain>
    </source>
</reference>
<dbReference type="AlphaFoldDB" id="A0A5M8QDB8"/>
<dbReference type="PROSITE" id="PS51257">
    <property type="entry name" value="PROKAR_LIPOPROTEIN"/>
    <property type="match status" value="1"/>
</dbReference>
<organism evidence="2 3">
    <name type="scientific">Dyadobacter flavalbus</name>
    <dbReference type="NCBI Taxonomy" id="2579942"/>
    <lineage>
        <taxon>Bacteria</taxon>
        <taxon>Pseudomonadati</taxon>
        <taxon>Bacteroidota</taxon>
        <taxon>Cytophagia</taxon>
        <taxon>Cytophagales</taxon>
        <taxon>Spirosomataceae</taxon>
        <taxon>Dyadobacter</taxon>
    </lineage>
</organism>
<evidence type="ECO:0000313" key="2">
    <source>
        <dbReference type="EMBL" id="KAA6434027.1"/>
    </source>
</evidence>
<gene>
    <name evidence="2" type="ORF">FEM33_22335</name>
</gene>
<proteinExistence type="predicted"/>
<dbReference type="OrthoDB" id="940904at2"/>
<keyword evidence="1" id="KW-0732">Signal</keyword>
<name>A0A5M8QDB8_9BACT</name>
<accession>A0A5M8QDB8</accession>
<feature type="signal peptide" evidence="1">
    <location>
        <begin position="1"/>
        <end position="19"/>
    </location>
</feature>
<dbReference type="Proteomes" id="UP000323994">
    <property type="component" value="Unassembled WGS sequence"/>
</dbReference>
<evidence type="ECO:0000256" key="1">
    <source>
        <dbReference type="SAM" id="SignalP"/>
    </source>
</evidence>